<keyword evidence="2" id="KW-1133">Transmembrane helix</keyword>
<evidence type="ECO:0000313" key="4">
    <source>
        <dbReference type="Proteomes" id="UP000645555"/>
    </source>
</evidence>
<dbReference type="EMBL" id="BMWD01000042">
    <property type="protein sequence ID" value="GGX94849.1"/>
    <property type="molecule type" value="Genomic_DNA"/>
</dbReference>
<comment type="caution">
    <text evidence="3">The sequence shown here is derived from an EMBL/GenBank/DDBJ whole genome shotgun (WGS) entry which is preliminary data.</text>
</comment>
<gene>
    <name evidence="3" type="ORF">GCM10010515_71940</name>
</gene>
<keyword evidence="2" id="KW-0472">Membrane</keyword>
<organism evidence="3 4">
    <name type="scientific">Streptomyces fructofermentans</name>
    <dbReference type="NCBI Taxonomy" id="152141"/>
    <lineage>
        <taxon>Bacteria</taxon>
        <taxon>Bacillati</taxon>
        <taxon>Actinomycetota</taxon>
        <taxon>Actinomycetes</taxon>
        <taxon>Kitasatosporales</taxon>
        <taxon>Streptomycetaceae</taxon>
        <taxon>Streptomyces</taxon>
    </lineage>
</organism>
<feature type="transmembrane region" description="Helical" evidence="2">
    <location>
        <begin position="200"/>
        <end position="220"/>
    </location>
</feature>
<evidence type="ECO:0000256" key="2">
    <source>
        <dbReference type="SAM" id="Phobius"/>
    </source>
</evidence>
<reference evidence="3" key="1">
    <citation type="journal article" date="2014" name="Int. J. Syst. Evol. Microbiol.">
        <title>Complete genome sequence of Corynebacterium casei LMG S-19264T (=DSM 44701T), isolated from a smear-ripened cheese.</title>
        <authorList>
            <consortium name="US DOE Joint Genome Institute (JGI-PGF)"/>
            <person name="Walter F."/>
            <person name="Albersmeier A."/>
            <person name="Kalinowski J."/>
            <person name="Ruckert C."/>
        </authorList>
    </citation>
    <scope>NUCLEOTIDE SEQUENCE</scope>
    <source>
        <strain evidence="3">JCM 4956</strain>
    </source>
</reference>
<evidence type="ECO:0000313" key="3">
    <source>
        <dbReference type="EMBL" id="GGX94849.1"/>
    </source>
</evidence>
<keyword evidence="4" id="KW-1185">Reference proteome</keyword>
<proteinExistence type="predicted"/>
<name>A0A918U5C1_9ACTN</name>
<keyword evidence="2" id="KW-0812">Transmembrane</keyword>
<reference evidence="3" key="2">
    <citation type="submission" date="2020-09" db="EMBL/GenBank/DDBJ databases">
        <authorList>
            <person name="Sun Q."/>
            <person name="Ohkuma M."/>
        </authorList>
    </citation>
    <scope>NUCLEOTIDE SEQUENCE</scope>
    <source>
        <strain evidence="3">JCM 4956</strain>
    </source>
</reference>
<sequence length="466" mass="50495">MPSADSDVERMKELEILVGRQATRSVIEGCPYLLDWLPAPRIPVPDTPGERARAFQLLLREIVDQAQDAFNANPQDPVARSTLAVGALFGLVTWGPKETPDQYAPSARSLESRQALAGDWMDPPVAGNTVRRRKYKTRLLAEFRHTLYDHAAPAPSTSSAQASSASRDRAVGESADQPQRDAAAVNGTHLRMPRTARTRAVLAAVIAVAVGVAAVVAWQFRPPADSDDDPVSVDDVARVEQAGSFVLPQRLDLGPGRLDEINHDKFWQGGAGHKATFSSWFAEHKAVWAEDSAINVTLSGASDKTVRITGIDLEKHDCRSPAGGGTLFYAPVGGSGEDENIGLLFDMDAPQPTAQDEDGQDYFARRTITLKPGEAETLSLFVRTRRQNCAYSYRLRVVVPGDSKPVWVTIQQDFRLTALATGADPTHPYSPYRALYVGGAASPAQGAFVRADPVVYNNDPATLMEP</sequence>
<dbReference type="Proteomes" id="UP000645555">
    <property type="component" value="Unassembled WGS sequence"/>
</dbReference>
<evidence type="ECO:0000256" key="1">
    <source>
        <dbReference type="SAM" id="MobiDB-lite"/>
    </source>
</evidence>
<protein>
    <submittedName>
        <fullName evidence="3">Uncharacterized protein</fullName>
    </submittedName>
</protein>
<dbReference type="AlphaFoldDB" id="A0A918U5C1"/>
<accession>A0A918U5C1</accession>
<feature type="region of interest" description="Disordered" evidence="1">
    <location>
        <begin position="151"/>
        <end position="190"/>
    </location>
</feature>
<feature type="compositionally biased region" description="Low complexity" evidence="1">
    <location>
        <begin position="151"/>
        <end position="165"/>
    </location>
</feature>